<keyword evidence="5" id="KW-0326">Glycosidase</keyword>
<evidence type="ECO:0000313" key="7">
    <source>
        <dbReference type="Proteomes" id="UP001498398"/>
    </source>
</evidence>
<keyword evidence="7" id="KW-1185">Reference proteome</keyword>
<comment type="catalytic activity">
    <reaction evidence="1">
        <text>Hydrolysis of terminal, non-reducing alpha-D-galactose residues in alpha-D-galactosides, including galactose oligosaccharides, galactomannans and galactolipids.</text>
        <dbReference type="EC" id="3.2.1.22"/>
    </reaction>
</comment>
<reference evidence="6 7" key="1">
    <citation type="submission" date="2024-01" db="EMBL/GenBank/DDBJ databases">
        <title>A draft genome for the cacao thread blight pathogen Marasmiellus scandens.</title>
        <authorList>
            <person name="Baruah I.K."/>
            <person name="Leung J."/>
            <person name="Bukari Y."/>
            <person name="Amoako-Attah I."/>
            <person name="Meinhardt L.W."/>
            <person name="Bailey B.A."/>
            <person name="Cohen S.P."/>
        </authorList>
    </citation>
    <scope>NUCLEOTIDE SEQUENCE [LARGE SCALE GENOMIC DNA]</scope>
    <source>
        <strain evidence="6 7">GH-19</strain>
    </source>
</reference>
<evidence type="ECO:0000256" key="1">
    <source>
        <dbReference type="ARBA" id="ARBA00001255"/>
    </source>
</evidence>
<dbReference type="PANTHER" id="PTHR11452">
    <property type="entry name" value="ALPHA-GALACTOSIDASE/ALPHA-N-ACETYLGALACTOSAMINIDASE"/>
    <property type="match status" value="1"/>
</dbReference>
<keyword evidence="4" id="KW-0378">Hydrolase</keyword>
<evidence type="ECO:0000256" key="5">
    <source>
        <dbReference type="ARBA" id="ARBA00023295"/>
    </source>
</evidence>
<dbReference type="EC" id="3.2.1.22" evidence="3"/>
<dbReference type="InterPro" id="IPR002241">
    <property type="entry name" value="Glyco_hydro_27"/>
</dbReference>
<dbReference type="InterPro" id="IPR013785">
    <property type="entry name" value="Aldolase_TIM"/>
</dbReference>
<evidence type="ECO:0000313" key="6">
    <source>
        <dbReference type="EMBL" id="KAK7458761.1"/>
    </source>
</evidence>
<comment type="caution">
    <text evidence="6">The sequence shown here is derived from an EMBL/GenBank/DDBJ whole genome shotgun (WGS) entry which is preliminary data.</text>
</comment>
<accession>A0ABR1JGM1</accession>
<evidence type="ECO:0000256" key="2">
    <source>
        <dbReference type="ARBA" id="ARBA00009743"/>
    </source>
</evidence>
<gene>
    <name evidence="6" type="ORF">VKT23_009766</name>
</gene>
<proteinExistence type="inferred from homology"/>
<organism evidence="6 7">
    <name type="scientific">Marasmiellus scandens</name>
    <dbReference type="NCBI Taxonomy" id="2682957"/>
    <lineage>
        <taxon>Eukaryota</taxon>
        <taxon>Fungi</taxon>
        <taxon>Dikarya</taxon>
        <taxon>Basidiomycota</taxon>
        <taxon>Agaricomycotina</taxon>
        <taxon>Agaricomycetes</taxon>
        <taxon>Agaricomycetidae</taxon>
        <taxon>Agaricales</taxon>
        <taxon>Marasmiineae</taxon>
        <taxon>Omphalotaceae</taxon>
        <taxon>Marasmiellus</taxon>
    </lineage>
</organism>
<comment type="similarity">
    <text evidence="2">Belongs to the glycosyl hydrolase 27 family.</text>
</comment>
<dbReference type="CDD" id="cd14792">
    <property type="entry name" value="GH27"/>
    <property type="match status" value="1"/>
</dbReference>
<evidence type="ECO:0000256" key="4">
    <source>
        <dbReference type="ARBA" id="ARBA00022801"/>
    </source>
</evidence>
<sequence>MFFSLESLAGWTSVHFDSQYLLARCFYLLLSLLSVVPSQIINFLTNTQSVPSYQPLHSLVISPTPNGFNHSARGWNSFGLQANPLTSPNFIFTQHHVIAQCDILATTLAGMGFTYCSLDSGWSEWDRGDKHGRIIADKRVFDIPKLADHLHAQGLQLGLYVVPGGFHRDMNKTILGTNIRIGDVCSGDNGLLRCNWHYGEDGVQQWHDSVVAQFAEWGVDFIKLDFVTPGSPMLLPKNSSGTVIAYHAAISKASRPMRLDISWKLARDPVHYSIWSANADSFRTDQDINNAGAESALFTRWEVVQRAIDNYRQYIVMHTGRDEVLNIYPDMDNLYVGNGEDIDGIDDKMRYTIMNHWIGAGSNLMLGNDLTNLDAVGKSILTHSEVLSIADFTAKFPMRPRNPGTGLGDAKQLQSWIAGPDPAGNAVILLANYGPNLGQAGFDSNLAGRQTVFVTSRDLGIEGMWEVRDAWAKRDLGFFRSDLAVFSERFIGSFGSSGGGMGILNLNGNGRGMGSVLMANLDEGESIMLMLRPLHKWKALGK</sequence>
<dbReference type="EMBL" id="JBANRG010000017">
    <property type="protein sequence ID" value="KAK7458761.1"/>
    <property type="molecule type" value="Genomic_DNA"/>
</dbReference>
<name>A0ABR1JGM1_9AGAR</name>
<dbReference type="Proteomes" id="UP001498398">
    <property type="component" value="Unassembled WGS sequence"/>
</dbReference>
<protein>
    <recommendedName>
        <fullName evidence="3">alpha-galactosidase</fullName>
        <ecNumber evidence="3">3.2.1.22</ecNumber>
    </recommendedName>
</protein>
<dbReference type="Pfam" id="PF16499">
    <property type="entry name" value="Melibiase_2"/>
    <property type="match status" value="2"/>
</dbReference>
<dbReference type="PANTHER" id="PTHR11452:SF33">
    <property type="entry name" value="ALPHA-GALACTOSIDASE 2"/>
    <property type="match status" value="1"/>
</dbReference>
<dbReference type="Gene3D" id="3.20.20.70">
    <property type="entry name" value="Aldolase class I"/>
    <property type="match status" value="1"/>
</dbReference>
<dbReference type="SUPFAM" id="SSF51445">
    <property type="entry name" value="(Trans)glycosidases"/>
    <property type="match status" value="1"/>
</dbReference>
<dbReference type="InterPro" id="IPR017853">
    <property type="entry name" value="GH"/>
</dbReference>
<evidence type="ECO:0000256" key="3">
    <source>
        <dbReference type="ARBA" id="ARBA00012755"/>
    </source>
</evidence>